<organism evidence="1 2">
    <name type="scientific">Anolis carolinensis</name>
    <name type="common">Green anole</name>
    <name type="synonym">American chameleon</name>
    <dbReference type="NCBI Taxonomy" id="28377"/>
    <lineage>
        <taxon>Eukaryota</taxon>
        <taxon>Metazoa</taxon>
        <taxon>Chordata</taxon>
        <taxon>Craniata</taxon>
        <taxon>Vertebrata</taxon>
        <taxon>Euteleostomi</taxon>
        <taxon>Lepidosauria</taxon>
        <taxon>Squamata</taxon>
        <taxon>Bifurcata</taxon>
        <taxon>Unidentata</taxon>
        <taxon>Episquamata</taxon>
        <taxon>Toxicofera</taxon>
        <taxon>Iguania</taxon>
        <taxon>Dactyloidae</taxon>
        <taxon>Anolis</taxon>
    </lineage>
</organism>
<protein>
    <recommendedName>
        <fullName evidence="3">SCAN domain-containing protein 3</fullName>
    </recommendedName>
</protein>
<dbReference type="AlphaFoldDB" id="G1KVP8"/>
<evidence type="ECO:0000313" key="1">
    <source>
        <dbReference type="Ensembl" id="ENSACAP00000018710.2"/>
    </source>
</evidence>
<dbReference type="GeneTree" id="ENSGT00940000160807"/>
<dbReference type="SUPFAM" id="SSF53098">
    <property type="entry name" value="Ribonuclease H-like"/>
    <property type="match status" value="1"/>
</dbReference>
<dbReference type="InterPro" id="IPR012337">
    <property type="entry name" value="RNaseH-like_sf"/>
</dbReference>
<sequence>FRKIDLCIPLITLNFSLNNILDVGLVPTCSLTCIEVCAIAHCYCSRGIIIAQPKKKCRQYNIEYLKYGFIESPVNNTLPMCLICQKVLSKEAMKPSRLQEHLTKIHGDKKVKDLSYFRTLKEKFIEQPTLAKLFSTTTTQDGDGLLASYKILLMIAKLGKPHTIGEEQIIPAISEVIHIVLHKPASDIIKKISLSNNTVQRRMDEMAQDVEDSLCGYLKTSWFSIQLDESTLIIIAKYLQTDTKGESIFHALDEFFKEKEIPLSNILSLATDGAPVMVGCYSDFLAYLKKVPNAFTVHCIIHRQHLVAKNLSARLHNSLQYVIQAINTIRSKSLNDRLFKQLCIENDEEFNRLLLHTEVRWLSKGACLDRFYKLFNSVLEFLKGKNDALQSNLIQSKSDIAYLTDLFQKFNESNLQLQGDELNLIKTKPVISAFVTKLLYKRNFGRGEFSQFPNLSGAEKKDKDILSYCDANTEESPQLHDELMEVTTNDELKFKFKSGYQQFWLQKEIPTAYPEIWTVIQKFLIAFPSSYLVERGFSAVTNLLTKKRNQLQIVNRGDLRLLLMKIEPRITKLVAAYQVHPSH</sequence>
<keyword evidence="2" id="KW-1185">Reference proteome</keyword>
<proteinExistence type="predicted"/>
<dbReference type="Proteomes" id="UP000001646">
    <property type="component" value="Chromosome 1"/>
</dbReference>
<dbReference type="Ensembl" id="ENSACAT00000025879.2">
    <property type="protein sequence ID" value="ENSACAP00000018710.2"/>
    <property type="gene ID" value="ENSACAG00000026311.2"/>
</dbReference>
<evidence type="ECO:0000313" key="2">
    <source>
        <dbReference type="Proteomes" id="UP000001646"/>
    </source>
</evidence>
<name>G1KVP8_ANOCA</name>
<reference evidence="1" key="2">
    <citation type="submission" date="2025-08" db="UniProtKB">
        <authorList>
            <consortium name="Ensembl"/>
        </authorList>
    </citation>
    <scope>IDENTIFICATION</scope>
</reference>
<reference evidence="1" key="3">
    <citation type="submission" date="2025-09" db="UniProtKB">
        <authorList>
            <consortium name="Ensembl"/>
        </authorList>
    </citation>
    <scope>IDENTIFICATION</scope>
</reference>
<accession>G1KVP8</accession>
<reference evidence="1 2" key="1">
    <citation type="submission" date="2009-12" db="EMBL/GenBank/DDBJ databases">
        <title>The Genome Sequence of Anolis carolinensis (Green Anole Lizard).</title>
        <authorList>
            <consortium name="The Genome Sequencing Platform"/>
            <person name="Di Palma F."/>
            <person name="Alfoldi J."/>
            <person name="Heiman D."/>
            <person name="Young S."/>
            <person name="Grabherr M."/>
            <person name="Johnson J."/>
            <person name="Lander E.S."/>
            <person name="Lindblad-Toh K."/>
        </authorList>
    </citation>
    <scope>NUCLEOTIDE SEQUENCE [LARGE SCALE GENOMIC DNA]</scope>
    <source>
        <strain evidence="1 2">JBL SC #1</strain>
    </source>
</reference>
<dbReference type="STRING" id="28377.ENSACAP00000018710"/>
<dbReference type="PANTHER" id="PTHR45913:SF22">
    <property type="entry name" value="SCAN BOX DOMAIN-CONTAINING PROTEIN"/>
    <property type="match status" value="1"/>
</dbReference>
<dbReference type="InParanoid" id="G1KVP8"/>
<evidence type="ECO:0008006" key="3">
    <source>
        <dbReference type="Google" id="ProtNLM"/>
    </source>
</evidence>
<dbReference type="PANTHER" id="PTHR45913">
    <property type="entry name" value="EPM2A-INTERACTING PROTEIN 1"/>
    <property type="match status" value="1"/>
</dbReference>
<dbReference type="eggNOG" id="ENOG502QT83">
    <property type="taxonomic scope" value="Eukaryota"/>
</dbReference>
<dbReference type="HOGENOM" id="CLU_021316_5_0_1"/>